<dbReference type="GO" id="GO:0006367">
    <property type="term" value="P:transcription initiation at RNA polymerase II promoter"/>
    <property type="evidence" value="ECO:0007669"/>
    <property type="project" value="InterPro"/>
</dbReference>
<feature type="compositionally biased region" description="Polar residues" evidence="8">
    <location>
        <begin position="482"/>
        <end position="517"/>
    </location>
</feature>
<evidence type="ECO:0000256" key="4">
    <source>
        <dbReference type="ARBA" id="ARBA00023125"/>
    </source>
</evidence>
<proteinExistence type="inferred from homology"/>
<evidence type="ECO:0000256" key="3">
    <source>
        <dbReference type="ARBA" id="ARBA00023015"/>
    </source>
</evidence>
<accession>A0A9W8CLC7</accession>
<comment type="similarity">
    <text evidence="2 7">Belongs to the TFIIF alpha subunit family.</text>
</comment>
<feature type="region of interest" description="Disordered" evidence="8">
    <location>
        <begin position="1"/>
        <end position="59"/>
    </location>
</feature>
<dbReference type="PANTHER" id="PTHR13011:SF0">
    <property type="entry name" value="GENERAL TRANSCRIPTION FACTOR IIF SUBUNIT 1"/>
    <property type="match status" value="1"/>
</dbReference>
<name>A0A9W8CLC7_9FUNG</name>
<evidence type="ECO:0000313" key="10">
    <source>
        <dbReference type="Proteomes" id="UP001145021"/>
    </source>
</evidence>
<feature type="compositionally biased region" description="Basic and acidic residues" evidence="8">
    <location>
        <begin position="350"/>
        <end position="366"/>
    </location>
</feature>
<keyword evidence="5 7" id="KW-0804">Transcription</keyword>
<feature type="region of interest" description="Disordered" evidence="8">
    <location>
        <begin position="296"/>
        <end position="328"/>
    </location>
</feature>
<dbReference type="GO" id="GO:0003677">
    <property type="term" value="F:DNA binding"/>
    <property type="evidence" value="ECO:0007669"/>
    <property type="project" value="UniProtKB-KW"/>
</dbReference>
<feature type="compositionally biased region" description="Low complexity" evidence="8">
    <location>
        <begin position="518"/>
        <end position="528"/>
    </location>
</feature>
<keyword evidence="6 7" id="KW-0539">Nucleus</keyword>
<feature type="compositionally biased region" description="Low complexity" evidence="8">
    <location>
        <begin position="303"/>
        <end position="314"/>
    </location>
</feature>
<feature type="compositionally biased region" description="Basic and acidic residues" evidence="8">
    <location>
        <begin position="468"/>
        <end position="478"/>
    </location>
</feature>
<feature type="compositionally biased region" description="Acidic residues" evidence="8">
    <location>
        <begin position="410"/>
        <end position="425"/>
    </location>
</feature>
<dbReference type="AlphaFoldDB" id="A0A9W8CLC7"/>
<dbReference type="PANTHER" id="PTHR13011">
    <property type="entry name" value="TFIIF-ALPHA"/>
    <property type="match status" value="1"/>
</dbReference>
<feature type="compositionally biased region" description="Basic and acidic residues" evidence="8">
    <location>
        <begin position="383"/>
        <end position="400"/>
    </location>
</feature>
<gene>
    <name evidence="9" type="primary">TFG1</name>
    <name evidence="9" type="ORF">LPJ64_000647</name>
</gene>
<evidence type="ECO:0000256" key="5">
    <source>
        <dbReference type="ARBA" id="ARBA00023163"/>
    </source>
</evidence>
<keyword evidence="10" id="KW-1185">Reference proteome</keyword>
<evidence type="ECO:0000256" key="8">
    <source>
        <dbReference type="SAM" id="MobiDB-lite"/>
    </source>
</evidence>
<evidence type="ECO:0000256" key="2">
    <source>
        <dbReference type="ARBA" id="ARBA00005249"/>
    </source>
</evidence>
<feature type="region of interest" description="Disordered" evidence="8">
    <location>
        <begin position="344"/>
        <end position="579"/>
    </location>
</feature>
<dbReference type="GO" id="GO:0005674">
    <property type="term" value="C:transcription factor TFIIF complex"/>
    <property type="evidence" value="ECO:0007669"/>
    <property type="project" value="TreeGrafter"/>
</dbReference>
<evidence type="ECO:0000256" key="1">
    <source>
        <dbReference type="ARBA" id="ARBA00004123"/>
    </source>
</evidence>
<evidence type="ECO:0000256" key="6">
    <source>
        <dbReference type="ARBA" id="ARBA00023242"/>
    </source>
</evidence>
<reference evidence="9" key="1">
    <citation type="submission" date="2022-07" db="EMBL/GenBank/DDBJ databases">
        <title>Phylogenomic reconstructions and comparative analyses of Kickxellomycotina fungi.</title>
        <authorList>
            <person name="Reynolds N.K."/>
            <person name="Stajich J.E."/>
            <person name="Barry K."/>
            <person name="Grigoriev I.V."/>
            <person name="Crous P."/>
            <person name="Smith M.E."/>
        </authorList>
    </citation>
    <scope>NUCLEOTIDE SEQUENCE</scope>
    <source>
        <strain evidence="9">NBRC 105413</strain>
    </source>
</reference>
<comment type="caution">
    <text evidence="9">The sequence shown here is derived from an EMBL/GenBank/DDBJ whole genome shotgun (WGS) entry which is preliminary data.</text>
</comment>
<evidence type="ECO:0000256" key="7">
    <source>
        <dbReference type="RuleBase" id="RU366044"/>
    </source>
</evidence>
<dbReference type="GO" id="GO:0032968">
    <property type="term" value="P:positive regulation of transcription elongation by RNA polymerase II"/>
    <property type="evidence" value="ECO:0007669"/>
    <property type="project" value="InterPro"/>
</dbReference>
<sequence length="642" mass="69757">MSSGIRKAERKSGGSAGMRVIGRGRPSQTGSSSRPNSQRPSSSHKAPGSTRNTAATATAADADIPLAAATGLAPAPEVRNSVEYTLVSTNLRRTHNVMRFFSSKPVDPETFTAPVKLRRRNKEYYRLKNKKRNEERAAALELEQAKNKAAGATTVEPEKKDERPKADINLIADIGSARSNKKNLFKRRTKQVYFADEEKRRLDIEEARPWVLEDDDEKEVWTGSLEGGQNSSYVMFVLADDGFKVVPVDRWYKFTPKLKYKTLTLDEAEEELRRAQKAETHDRWIMHKRMPALGERAEKEAADAAGAAGKASSSSGGGAGAGGSSSLKSRSGLVEYEVNDIFADDDDDDGARKRQRSADKGKHADVDEFAYELEFDDDEELDDVRFEYNEAEANEKKEQQRNANRTNYESDLEMDDDGDQEPVDDAETRALKKLMRKREGNVDYDSDKEENPYASESEVDSDEEEDEASKAAKQDAQSDKSGQQATSNTAGASSDQQQSKGTAAASGSSQPNASTKHASSSPAPAPAATKKRKRVSIAPSSTANEKAARAKAPAAAAATHHGSSSPAASGGSSSAAAGTSSDLITKQEIIDLIKSGVNNTRDLINCVRKKLRANPENKALIQNIVKEVATLKPGKGLVLKRP</sequence>
<dbReference type="InterPro" id="IPR008851">
    <property type="entry name" value="TFIIF-alpha"/>
</dbReference>
<feature type="compositionally biased region" description="Low complexity" evidence="8">
    <location>
        <begin position="550"/>
        <end position="579"/>
    </location>
</feature>
<feature type="compositionally biased region" description="Basic and acidic residues" evidence="8">
    <location>
        <begin position="1"/>
        <end position="12"/>
    </location>
</feature>
<keyword evidence="4 7" id="KW-0238">DNA-binding</keyword>
<comment type="subcellular location">
    <subcellularLocation>
        <location evidence="1 7">Nucleus</location>
    </subcellularLocation>
</comment>
<dbReference type="EMBL" id="JANBOH010000013">
    <property type="protein sequence ID" value="KAJ1648030.1"/>
    <property type="molecule type" value="Genomic_DNA"/>
</dbReference>
<feature type="compositionally biased region" description="Acidic residues" evidence="8">
    <location>
        <begin position="457"/>
        <end position="467"/>
    </location>
</feature>
<dbReference type="SUPFAM" id="SSF50916">
    <property type="entry name" value="Rap30/74 interaction domains"/>
    <property type="match status" value="1"/>
</dbReference>
<keyword evidence="3 7" id="KW-0805">Transcription regulation</keyword>
<feature type="compositionally biased region" description="Acidic residues" evidence="8">
    <location>
        <begin position="367"/>
        <end position="382"/>
    </location>
</feature>
<evidence type="ECO:0000313" key="9">
    <source>
        <dbReference type="EMBL" id="KAJ1648030.1"/>
    </source>
</evidence>
<dbReference type="Proteomes" id="UP001145021">
    <property type="component" value="Unassembled WGS sequence"/>
</dbReference>
<comment type="function">
    <text evidence="7">TFIIF is a general transcription initiation factor that binds to RNA polymerase II and helps to recruit it to the initiation complex in collaboration with TFIIB. It promotes transcription elongation.</text>
</comment>
<protein>
    <recommendedName>
        <fullName evidence="7">Transcription initiation factor IIF subunit alpha</fullName>
    </recommendedName>
</protein>
<dbReference type="GO" id="GO:0016251">
    <property type="term" value="F:RNA polymerase II general transcription initiation factor activity"/>
    <property type="evidence" value="ECO:0007669"/>
    <property type="project" value="TreeGrafter"/>
</dbReference>
<dbReference type="InterPro" id="IPR011039">
    <property type="entry name" value="TFIIF_interaction"/>
</dbReference>
<organism evidence="9 10">
    <name type="scientific">Coemansia asiatica</name>
    <dbReference type="NCBI Taxonomy" id="1052880"/>
    <lineage>
        <taxon>Eukaryota</taxon>
        <taxon>Fungi</taxon>
        <taxon>Fungi incertae sedis</taxon>
        <taxon>Zoopagomycota</taxon>
        <taxon>Kickxellomycotina</taxon>
        <taxon>Kickxellomycetes</taxon>
        <taxon>Kickxellales</taxon>
        <taxon>Kickxellaceae</taxon>
        <taxon>Coemansia</taxon>
    </lineage>
</organism>
<feature type="compositionally biased region" description="Low complexity" evidence="8">
    <location>
        <begin position="31"/>
        <end position="43"/>
    </location>
</feature>
<dbReference type="GO" id="GO:0001096">
    <property type="term" value="F:TFIIF-class transcription factor complex binding"/>
    <property type="evidence" value="ECO:0007669"/>
    <property type="project" value="TreeGrafter"/>
</dbReference>
<dbReference type="Pfam" id="PF05793">
    <property type="entry name" value="TFIIF_alpha"/>
    <property type="match status" value="1"/>
</dbReference>